<comment type="caution">
    <text evidence="2">The sequence shown here is derived from an EMBL/GenBank/DDBJ whole genome shotgun (WGS) entry which is preliminary data.</text>
</comment>
<evidence type="ECO:0000313" key="3">
    <source>
        <dbReference type="Proteomes" id="UP000218231"/>
    </source>
</evidence>
<name>A0A2A2KIX3_9BILA</name>
<dbReference type="EMBL" id="LIAE01008485">
    <property type="protein sequence ID" value="PAV73828.1"/>
    <property type="molecule type" value="Genomic_DNA"/>
</dbReference>
<dbReference type="AlphaFoldDB" id="A0A2A2KIX3"/>
<organism evidence="2 3">
    <name type="scientific">Diploscapter pachys</name>
    <dbReference type="NCBI Taxonomy" id="2018661"/>
    <lineage>
        <taxon>Eukaryota</taxon>
        <taxon>Metazoa</taxon>
        <taxon>Ecdysozoa</taxon>
        <taxon>Nematoda</taxon>
        <taxon>Chromadorea</taxon>
        <taxon>Rhabditida</taxon>
        <taxon>Rhabditina</taxon>
        <taxon>Rhabditomorpha</taxon>
        <taxon>Rhabditoidea</taxon>
        <taxon>Rhabditidae</taxon>
        <taxon>Diploscapter</taxon>
    </lineage>
</organism>
<dbReference type="Proteomes" id="UP000218231">
    <property type="component" value="Unassembled WGS sequence"/>
</dbReference>
<dbReference type="AntiFam" id="ANF00178">
    <property type="entry name" value="Shadow ORF (opposite dhbF)"/>
</dbReference>
<feature type="region of interest" description="Disordered" evidence="1">
    <location>
        <begin position="1"/>
        <end position="22"/>
    </location>
</feature>
<proteinExistence type="predicted"/>
<evidence type="ECO:0000313" key="2">
    <source>
        <dbReference type="EMBL" id="PAV73828.1"/>
    </source>
</evidence>
<sequence>MKRDRKSTGMRSKSISSSGTWPNCSEPLSISISRLRCGWQTPVRLSKGGLQRLVIAIEQRAQALQGRLFDEAVDGHPLAEVFPDLQQQARQQDGVPAEVEEALVDGNLAVWKLQQRTPQAAQALLGGCPRFDALAGWQRQWTQRQRPAIHLAVGGAQCAARGQAQLDEAFGAQFGVVQVAQADTWPDDVQLARGLLTNRLQVLVEDQHLGVGDWQPQVAVVVARTEHPGRGQHGGFGRPIDIVHPALPGQSGDDLRFADVAAGDQMAQAQMEIPGQDAQQRRWQERVAHLLSVDKLYQQLRIATLVFTGQDQFRATGERRQDIQQRGIEADGISTGVWPSCSMTQAPASSRISWRRSAGVAGSSGRRLFPGVGQQRQQGLLDDGGAGVQLLIRATLAVVVHGGRPCVHTQAVLQAADQACFGLLQQIGAQCAVERMAVGQSVQPVQAVLTLLVSRAHRRRFLQMQRVAGEAGDLQRQLLAQGLQGVLTQLLAIAGARCRRAAQGLPITAAQCQAAILHHQVGLGRQLPGDGLGAIGPGRAMSVLGEQAGELLQGRAGRLEHRAAAEETQDVAQQRMLAVDRVGQAQRFLAQGLAHRIAHRQGVDQGAVESLLDVVGQGLAQEQREYLGDHLAIRLRRGMPVDARQARPEARVTTFVQQVIGHQTLHRGLDRVVAGKGRDIVVAEGRCLLGADAPLVENLLEHRWNDAFPPVQEGGGNLVGRCLDGHFESVTNEPLCRFTGATALQRVECRDALLLQADEAFDGLGACTDFAHGIQIQLEGWYYSESCKADKCRANEGLEWKLEFEQQAEASRARLAKRSRRRRAAPWLAI</sequence>
<protein>
    <submittedName>
        <fullName evidence="2">Uncharacterized protein</fullName>
    </submittedName>
</protein>
<gene>
    <name evidence="2" type="ORF">WR25_07370</name>
</gene>
<keyword evidence="3" id="KW-1185">Reference proteome</keyword>
<evidence type="ECO:0000256" key="1">
    <source>
        <dbReference type="SAM" id="MobiDB-lite"/>
    </source>
</evidence>
<feature type="compositionally biased region" description="Polar residues" evidence="1">
    <location>
        <begin position="9"/>
        <end position="22"/>
    </location>
</feature>
<accession>A0A2A2KIX3</accession>
<reference evidence="2 3" key="1">
    <citation type="journal article" date="2017" name="Curr. Biol.">
        <title>Genome architecture and evolution of a unichromosomal asexual nematode.</title>
        <authorList>
            <person name="Fradin H."/>
            <person name="Zegar C."/>
            <person name="Gutwein M."/>
            <person name="Lucas J."/>
            <person name="Kovtun M."/>
            <person name="Corcoran D."/>
            <person name="Baugh L.R."/>
            <person name="Kiontke K."/>
            <person name="Gunsalus K."/>
            <person name="Fitch D.H."/>
            <person name="Piano F."/>
        </authorList>
    </citation>
    <scope>NUCLEOTIDE SEQUENCE [LARGE SCALE GENOMIC DNA]</scope>
    <source>
        <strain evidence="2">PF1309</strain>
    </source>
</reference>